<dbReference type="PANTHER" id="PTHR48098:SF6">
    <property type="entry name" value="FERRI-BACILLIBACTIN ESTERASE BESA"/>
    <property type="match status" value="1"/>
</dbReference>
<keyword evidence="1" id="KW-0732">Signal</keyword>
<feature type="chain" id="PRO_5020457627" evidence="1">
    <location>
        <begin position="19"/>
        <end position="266"/>
    </location>
</feature>
<keyword evidence="3" id="KW-1185">Reference proteome</keyword>
<dbReference type="OrthoDB" id="9784036at2"/>
<dbReference type="InterPro" id="IPR029058">
    <property type="entry name" value="AB_hydrolase_fold"/>
</dbReference>
<dbReference type="InterPro" id="IPR000801">
    <property type="entry name" value="Esterase-like"/>
</dbReference>
<evidence type="ECO:0000313" key="2">
    <source>
        <dbReference type="EMBL" id="TDP57374.1"/>
    </source>
</evidence>
<dbReference type="PANTHER" id="PTHR48098">
    <property type="entry name" value="ENTEROCHELIN ESTERASE-RELATED"/>
    <property type="match status" value="1"/>
</dbReference>
<name>A0A4R6Q4T6_9FLAO</name>
<organism evidence="2 3">
    <name type="scientific">Flavobacterium dankookense</name>
    <dbReference type="NCBI Taxonomy" id="706186"/>
    <lineage>
        <taxon>Bacteria</taxon>
        <taxon>Pseudomonadati</taxon>
        <taxon>Bacteroidota</taxon>
        <taxon>Flavobacteriia</taxon>
        <taxon>Flavobacteriales</taxon>
        <taxon>Flavobacteriaceae</taxon>
        <taxon>Flavobacterium</taxon>
    </lineage>
</organism>
<protein>
    <submittedName>
        <fullName evidence="2">Putative alpha/beta superfamily hydrolase</fullName>
    </submittedName>
</protein>
<dbReference type="AlphaFoldDB" id="A0A4R6Q4T6"/>
<dbReference type="InterPro" id="IPR050583">
    <property type="entry name" value="Mycobacterial_A85_antigen"/>
</dbReference>
<reference evidence="2 3" key="1">
    <citation type="submission" date="2019-03" db="EMBL/GenBank/DDBJ databases">
        <title>Genomic Encyclopedia of Archaeal and Bacterial Type Strains, Phase II (KMG-II): from individual species to whole genera.</title>
        <authorList>
            <person name="Goeker M."/>
        </authorList>
    </citation>
    <scope>NUCLEOTIDE SEQUENCE [LARGE SCALE GENOMIC DNA]</scope>
    <source>
        <strain evidence="2 3">DSM 25687</strain>
    </source>
</reference>
<keyword evidence="2" id="KW-0378">Hydrolase</keyword>
<sequence>MKFLLVLFCFLSFLLTYAQQTNTNQRYSTFTIDAPQLKTKKKIWVYLPEEYDKTTKKYPVIYMHDGQNLFDAKTSYVGEWNVDETLDSIKAKVIVIGIEHGGDKRIEELTPFPHVKYGGGKADEYLDFLVNTLKPHVDKTYRTKTSAKNTAIFGSSLGGLISFYASIKYPKVFGKVGCFSPAFWFNRKELNELMTKTEDYKTKIYFLCGDNEGDADVIPDMENVIQWVNSKRCECKKLNKKVIIKGGQHNEKLWRENFKNAYLWLF</sequence>
<proteinExistence type="predicted"/>
<evidence type="ECO:0000256" key="1">
    <source>
        <dbReference type="SAM" id="SignalP"/>
    </source>
</evidence>
<dbReference type="GO" id="GO:0016787">
    <property type="term" value="F:hydrolase activity"/>
    <property type="evidence" value="ECO:0007669"/>
    <property type="project" value="UniProtKB-KW"/>
</dbReference>
<dbReference type="Pfam" id="PF00756">
    <property type="entry name" value="Esterase"/>
    <property type="match status" value="1"/>
</dbReference>
<dbReference type="Gene3D" id="3.40.50.1820">
    <property type="entry name" value="alpha/beta hydrolase"/>
    <property type="match status" value="1"/>
</dbReference>
<dbReference type="EMBL" id="SNXR01000019">
    <property type="protein sequence ID" value="TDP57374.1"/>
    <property type="molecule type" value="Genomic_DNA"/>
</dbReference>
<dbReference type="SUPFAM" id="SSF53474">
    <property type="entry name" value="alpha/beta-Hydrolases"/>
    <property type="match status" value="1"/>
</dbReference>
<feature type="signal peptide" evidence="1">
    <location>
        <begin position="1"/>
        <end position="18"/>
    </location>
</feature>
<dbReference type="RefSeq" id="WP_133534074.1">
    <property type="nucleotide sequence ID" value="NZ_SNXR01000019.1"/>
</dbReference>
<comment type="caution">
    <text evidence="2">The sequence shown here is derived from an EMBL/GenBank/DDBJ whole genome shotgun (WGS) entry which is preliminary data.</text>
</comment>
<evidence type="ECO:0000313" key="3">
    <source>
        <dbReference type="Proteomes" id="UP000295260"/>
    </source>
</evidence>
<accession>A0A4R6Q4T6</accession>
<gene>
    <name evidence="2" type="ORF">BC748_2894</name>
</gene>
<dbReference type="Proteomes" id="UP000295260">
    <property type="component" value="Unassembled WGS sequence"/>
</dbReference>